<keyword evidence="1 2" id="KW-0238">DNA-binding</keyword>
<accession>A0A0J1FJT1</accession>
<dbReference type="Gene3D" id="1.10.10.60">
    <property type="entry name" value="Homeodomain-like"/>
    <property type="match status" value="1"/>
</dbReference>
<reference evidence="4 5" key="1">
    <citation type="submission" date="2015-06" db="EMBL/GenBank/DDBJ databases">
        <title>Draft genome of the moderately acidophilic sulfate reducer Candidatus Desulfosporosinus acididurans strain M1.</title>
        <authorList>
            <person name="Poehlein A."/>
            <person name="Petzsch P."/>
            <person name="Johnson B.D."/>
            <person name="Schloemann M."/>
            <person name="Daniel R."/>
            <person name="Muehling M."/>
        </authorList>
    </citation>
    <scope>NUCLEOTIDE SEQUENCE [LARGE SCALE GENOMIC DNA]</scope>
    <source>
        <strain evidence="4 5">M1</strain>
    </source>
</reference>
<dbReference type="InterPro" id="IPR050624">
    <property type="entry name" value="HTH-type_Tx_Regulator"/>
</dbReference>
<dbReference type="PROSITE" id="PS01081">
    <property type="entry name" value="HTH_TETR_1"/>
    <property type="match status" value="1"/>
</dbReference>
<dbReference type="InterPro" id="IPR001647">
    <property type="entry name" value="HTH_TetR"/>
</dbReference>
<proteinExistence type="predicted"/>
<evidence type="ECO:0000313" key="4">
    <source>
        <dbReference type="EMBL" id="KLU63724.1"/>
    </source>
</evidence>
<dbReference type="PANTHER" id="PTHR43479:SF11">
    <property type="entry name" value="ACREF_ENVCD OPERON REPRESSOR-RELATED"/>
    <property type="match status" value="1"/>
</dbReference>
<dbReference type="Gene3D" id="1.10.357.10">
    <property type="entry name" value="Tetracycline Repressor, domain 2"/>
    <property type="match status" value="1"/>
</dbReference>
<dbReference type="EMBL" id="LDZY01000029">
    <property type="protein sequence ID" value="KLU63724.1"/>
    <property type="molecule type" value="Genomic_DNA"/>
</dbReference>
<dbReference type="PANTHER" id="PTHR43479">
    <property type="entry name" value="ACREF/ENVCD OPERON REPRESSOR-RELATED"/>
    <property type="match status" value="1"/>
</dbReference>
<feature type="DNA-binding region" description="H-T-H motif" evidence="2">
    <location>
        <begin position="33"/>
        <end position="52"/>
    </location>
</feature>
<dbReference type="Pfam" id="PF00440">
    <property type="entry name" value="TetR_N"/>
    <property type="match status" value="1"/>
</dbReference>
<dbReference type="Proteomes" id="UP000036356">
    <property type="component" value="Unassembled WGS sequence"/>
</dbReference>
<dbReference type="GO" id="GO:0003677">
    <property type="term" value="F:DNA binding"/>
    <property type="evidence" value="ECO:0007669"/>
    <property type="project" value="UniProtKB-UniRule"/>
</dbReference>
<dbReference type="InterPro" id="IPR036271">
    <property type="entry name" value="Tet_transcr_reg_TetR-rel_C_sf"/>
</dbReference>
<dbReference type="PROSITE" id="PS50977">
    <property type="entry name" value="HTH_TETR_2"/>
    <property type="match status" value="1"/>
</dbReference>
<evidence type="ECO:0000256" key="2">
    <source>
        <dbReference type="PROSITE-ProRule" id="PRU00335"/>
    </source>
</evidence>
<gene>
    <name evidence="4" type="primary">acrR_3</name>
    <name evidence="4" type="ORF">DEAC_c43590</name>
</gene>
<dbReference type="PATRIC" id="fig|476652.3.peg.4629"/>
<organism evidence="4 5">
    <name type="scientific">Desulfosporosinus acididurans</name>
    <dbReference type="NCBI Taxonomy" id="476652"/>
    <lineage>
        <taxon>Bacteria</taxon>
        <taxon>Bacillati</taxon>
        <taxon>Bacillota</taxon>
        <taxon>Clostridia</taxon>
        <taxon>Eubacteriales</taxon>
        <taxon>Desulfitobacteriaceae</taxon>
        <taxon>Desulfosporosinus</taxon>
    </lineage>
</organism>
<dbReference type="SUPFAM" id="SSF48498">
    <property type="entry name" value="Tetracyclin repressor-like, C-terminal domain"/>
    <property type="match status" value="1"/>
</dbReference>
<comment type="caution">
    <text evidence="4">The sequence shown here is derived from an EMBL/GenBank/DDBJ whole genome shotgun (WGS) entry which is preliminary data.</text>
</comment>
<name>A0A0J1FJT1_9FIRM</name>
<evidence type="ECO:0000256" key="1">
    <source>
        <dbReference type="ARBA" id="ARBA00023125"/>
    </source>
</evidence>
<dbReference type="AlphaFoldDB" id="A0A0J1FJT1"/>
<dbReference type="SUPFAM" id="SSF46689">
    <property type="entry name" value="Homeodomain-like"/>
    <property type="match status" value="1"/>
</dbReference>
<feature type="domain" description="HTH tetR-type" evidence="3">
    <location>
        <begin position="10"/>
        <end position="70"/>
    </location>
</feature>
<protein>
    <submittedName>
        <fullName evidence="4">HTH-type transcriptional regulator AcrR</fullName>
    </submittedName>
</protein>
<dbReference type="InterPro" id="IPR009057">
    <property type="entry name" value="Homeodomain-like_sf"/>
</dbReference>
<keyword evidence="5" id="KW-1185">Reference proteome</keyword>
<sequence>MILKFLDLDSQKQNRILNAAMKEFAQKGYKNASTNEIVKEAGISKGLLFHYFAKKKDLFLYLYDYSLEIFTIEFFQRIDLVEKDIFKRIRQMALLKIDLIKKHPELYNFLYKAIIEDTPEVKEDLEQKNKQLLTNGYAKIFRDIEVKKFKETIDTDKVINIVIWTIEGFSNQILEKIKSQYPNELHYEKISKELDVYLKFLESAFYK</sequence>
<dbReference type="PRINTS" id="PR00455">
    <property type="entry name" value="HTHTETR"/>
</dbReference>
<evidence type="ECO:0000313" key="5">
    <source>
        <dbReference type="Proteomes" id="UP000036356"/>
    </source>
</evidence>
<dbReference type="RefSeq" id="WP_047812113.1">
    <property type="nucleotide sequence ID" value="NZ_LDZY01000029.1"/>
</dbReference>
<dbReference type="InterPro" id="IPR023772">
    <property type="entry name" value="DNA-bd_HTH_TetR-type_CS"/>
</dbReference>
<dbReference type="STRING" id="476652.DEAC_c43590"/>
<evidence type="ECO:0000259" key="3">
    <source>
        <dbReference type="PROSITE" id="PS50977"/>
    </source>
</evidence>